<feature type="compositionally biased region" description="Low complexity" evidence="2">
    <location>
        <begin position="232"/>
        <end position="252"/>
    </location>
</feature>
<dbReference type="InterPro" id="IPR016187">
    <property type="entry name" value="CTDL_fold"/>
</dbReference>
<name>A0ABY7DEZ2_MYAAR</name>
<protein>
    <submittedName>
        <fullName evidence="4">PLC-like protein</fullName>
    </submittedName>
</protein>
<keyword evidence="5" id="KW-1185">Reference proteome</keyword>
<feature type="non-terminal residue" evidence="4">
    <location>
        <position position="264"/>
    </location>
</feature>
<organism evidence="4 5">
    <name type="scientific">Mya arenaria</name>
    <name type="common">Soft-shell clam</name>
    <dbReference type="NCBI Taxonomy" id="6604"/>
    <lineage>
        <taxon>Eukaryota</taxon>
        <taxon>Metazoa</taxon>
        <taxon>Spiralia</taxon>
        <taxon>Lophotrochozoa</taxon>
        <taxon>Mollusca</taxon>
        <taxon>Bivalvia</taxon>
        <taxon>Autobranchia</taxon>
        <taxon>Heteroconchia</taxon>
        <taxon>Euheterodonta</taxon>
        <taxon>Imparidentia</taxon>
        <taxon>Neoheterodontei</taxon>
        <taxon>Myida</taxon>
        <taxon>Myoidea</taxon>
        <taxon>Myidae</taxon>
        <taxon>Mya</taxon>
    </lineage>
</organism>
<evidence type="ECO:0000313" key="5">
    <source>
        <dbReference type="Proteomes" id="UP001164746"/>
    </source>
</evidence>
<dbReference type="PROSITE" id="PS00615">
    <property type="entry name" value="C_TYPE_LECTIN_1"/>
    <property type="match status" value="1"/>
</dbReference>
<dbReference type="CDD" id="cd00037">
    <property type="entry name" value="CLECT"/>
    <property type="match status" value="1"/>
</dbReference>
<dbReference type="InterPro" id="IPR018378">
    <property type="entry name" value="C-type_lectin_CS"/>
</dbReference>
<sequence>MGRRSATKKTGEEDVGDITICAECCSSPFCNIEGCGQPALPTSERGPYCFTCEKASSLDGCDNVTVCEKGDNCMMYIDASNLLQSGNDSHTGLCETDTLEEATKVSFSEAQAFCRQTGDELVTLDTYAKFNSVQYAIIHHSKEEQQQRNYWIGANANQTLSGKVFGWESLRTLGFTAWGPDEPDVDPSQLCVVLNVLENYEWFDTRCDSPFHFICEHDILRNGRFITGMQHPTASSKPLTTPSTPSTVSPSIHSSLTASLTTVF</sequence>
<feature type="domain" description="C-type lectin" evidence="3">
    <location>
        <begin position="61"/>
        <end position="216"/>
    </location>
</feature>
<dbReference type="InterPro" id="IPR050111">
    <property type="entry name" value="C-type_lectin/snaclec_domain"/>
</dbReference>
<feature type="region of interest" description="Disordered" evidence="2">
    <location>
        <begin position="231"/>
        <end position="252"/>
    </location>
</feature>
<reference evidence="4" key="1">
    <citation type="submission" date="2022-11" db="EMBL/GenBank/DDBJ databases">
        <title>Centuries of genome instability and evolution in soft-shell clam transmissible cancer (bioRxiv).</title>
        <authorList>
            <person name="Hart S.F.M."/>
            <person name="Yonemitsu M.A."/>
            <person name="Giersch R.M."/>
            <person name="Beal B.F."/>
            <person name="Arriagada G."/>
            <person name="Davis B.W."/>
            <person name="Ostrander E.A."/>
            <person name="Goff S.P."/>
            <person name="Metzger M.J."/>
        </authorList>
    </citation>
    <scope>NUCLEOTIDE SEQUENCE</scope>
    <source>
        <strain evidence="4">MELC-2E11</strain>
        <tissue evidence="4">Siphon/mantle</tissue>
    </source>
</reference>
<dbReference type="SMART" id="SM00034">
    <property type="entry name" value="CLECT"/>
    <property type="match status" value="1"/>
</dbReference>
<gene>
    <name evidence="4" type="ORF">MAR_028944</name>
</gene>
<accession>A0ABY7DEZ2</accession>
<evidence type="ECO:0000313" key="4">
    <source>
        <dbReference type="EMBL" id="WAQ96254.1"/>
    </source>
</evidence>
<evidence type="ECO:0000259" key="3">
    <source>
        <dbReference type="SMART" id="SM00034"/>
    </source>
</evidence>
<dbReference type="Proteomes" id="UP001164746">
    <property type="component" value="Chromosome 2"/>
</dbReference>
<dbReference type="PANTHER" id="PTHR22803">
    <property type="entry name" value="MANNOSE, PHOSPHOLIPASE, LECTIN RECEPTOR RELATED"/>
    <property type="match status" value="1"/>
</dbReference>
<evidence type="ECO:0000256" key="2">
    <source>
        <dbReference type="SAM" id="MobiDB-lite"/>
    </source>
</evidence>
<dbReference type="SUPFAM" id="SSF56436">
    <property type="entry name" value="C-type lectin-like"/>
    <property type="match status" value="1"/>
</dbReference>
<evidence type="ECO:0000256" key="1">
    <source>
        <dbReference type="ARBA" id="ARBA00023157"/>
    </source>
</evidence>
<proteinExistence type="predicted"/>
<dbReference type="Gene3D" id="3.10.100.10">
    <property type="entry name" value="Mannose-Binding Protein A, subunit A"/>
    <property type="match status" value="1"/>
</dbReference>
<keyword evidence="1" id="KW-1015">Disulfide bond</keyword>
<dbReference type="EMBL" id="CP111013">
    <property type="protein sequence ID" value="WAQ96254.1"/>
    <property type="molecule type" value="Genomic_DNA"/>
</dbReference>
<dbReference type="InterPro" id="IPR001304">
    <property type="entry name" value="C-type_lectin-like"/>
</dbReference>
<dbReference type="InterPro" id="IPR016186">
    <property type="entry name" value="C-type_lectin-like/link_sf"/>
</dbReference>
<dbReference type="Pfam" id="PF00059">
    <property type="entry name" value="Lectin_C"/>
    <property type="match status" value="1"/>
</dbReference>